<evidence type="ECO:0000313" key="3">
    <source>
        <dbReference type="Proteomes" id="UP001234989"/>
    </source>
</evidence>
<name>A0AAF0TTZ3_SOLVR</name>
<dbReference type="InterPro" id="IPR012337">
    <property type="entry name" value="RNaseH-like_sf"/>
</dbReference>
<dbReference type="SUPFAM" id="SSF53098">
    <property type="entry name" value="Ribonuclease H-like"/>
    <property type="match status" value="1"/>
</dbReference>
<evidence type="ECO:0000313" key="2">
    <source>
        <dbReference type="EMBL" id="WMV26080.1"/>
    </source>
</evidence>
<dbReference type="Proteomes" id="UP001234989">
    <property type="component" value="Chromosome 4"/>
</dbReference>
<dbReference type="Gene3D" id="3.30.420.10">
    <property type="entry name" value="Ribonuclease H-like superfamily/Ribonuclease H"/>
    <property type="match status" value="1"/>
</dbReference>
<dbReference type="InterPro" id="IPR036397">
    <property type="entry name" value="RNaseH_sf"/>
</dbReference>
<evidence type="ECO:0000259" key="1">
    <source>
        <dbReference type="PROSITE" id="PS50994"/>
    </source>
</evidence>
<gene>
    <name evidence="2" type="ORF">MTR67_019465</name>
</gene>
<accession>A0AAF0TTZ3</accession>
<feature type="domain" description="Integrase catalytic" evidence="1">
    <location>
        <begin position="30"/>
        <end position="121"/>
    </location>
</feature>
<dbReference type="AlphaFoldDB" id="A0AAF0TTZ3"/>
<dbReference type="PROSITE" id="PS50994">
    <property type="entry name" value="INTEGRASE"/>
    <property type="match status" value="1"/>
</dbReference>
<dbReference type="InterPro" id="IPR001584">
    <property type="entry name" value="Integrase_cat-core"/>
</dbReference>
<keyword evidence="3" id="KW-1185">Reference proteome</keyword>
<dbReference type="PANTHER" id="PTHR45835:SF99">
    <property type="entry name" value="CHROMO DOMAIN-CONTAINING PROTEIN-RELATED"/>
    <property type="match status" value="1"/>
</dbReference>
<dbReference type="GO" id="GO:0015074">
    <property type="term" value="P:DNA integration"/>
    <property type="evidence" value="ECO:0007669"/>
    <property type="project" value="InterPro"/>
</dbReference>
<sequence length="126" mass="14464">MVALPKNLGKFDSIWVVVVRLTKSTHFILIRIDYNAEQLAKVYVKEIDELGTQLTFSIAFHPQTDGQSERTIQVLEDMLRACVIDFRGHWDKFLPFCEFSYNNSYHSSIDMAPFESLCGRGCISPI</sequence>
<proteinExistence type="predicted"/>
<organism evidence="2 3">
    <name type="scientific">Solanum verrucosum</name>
    <dbReference type="NCBI Taxonomy" id="315347"/>
    <lineage>
        <taxon>Eukaryota</taxon>
        <taxon>Viridiplantae</taxon>
        <taxon>Streptophyta</taxon>
        <taxon>Embryophyta</taxon>
        <taxon>Tracheophyta</taxon>
        <taxon>Spermatophyta</taxon>
        <taxon>Magnoliopsida</taxon>
        <taxon>eudicotyledons</taxon>
        <taxon>Gunneridae</taxon>
        <taxon>Pentapetalae</taxon>
        <taxon>asterids</taxon>
        <taxon>lamiids</taxon>
        <taxon>Solanales</taxon>
        <taxon>Solanaceae</taxon>
        <taxon>Solanoideae</taxon>
        <taxon>Solaneae</taxon>
        <taxon>Solanum</taxon>
    </lineage>
</organism>
<reference evidence="2" key="1">
    <citation type="submission" date="2023-08" db="EMBL/GenBank/DDBJ databases">
        <title>A de novo genome assembly of Solanum verrucosum Schlechtendal, a Mexican diploid species geographically isolated from the other diploid A-genome species in potato relatives.</title>
        <authorList>
            <person name="Hosaka K."/>
        </authorList>
    </citation>
    <scope>NUCLEOTIDE SEQUENCE</scope>
    <source>
        <tissue evidence="2">Young leaves</tissue>
    </source>
</reference>
<dbReference type="EMBL" id="CP133615">
    <property type="protein sequence ID" value="WMV26080.1"/>
    <property type="molecule type" value="Genomic_DNA"/>
</dbReference>
<protein>
    <recommendedName>
        <fullName evidence="1">Integrase catalytic domain-containing protein</fullName>
    </recommendedName>
</protein>
<dbReference type="PANTHER" id="PTHR45835">
    <property type="entry name" value="YALI0A06105P"/>
    <property type="match status" value="1"/>
</dbReference>
<dbReference type="GO" id="GO:0003676">
    <property type="term" value="F:nucleic acid binding"/>
    <property type="evidence" value="ECO:0007669"/>
    <property type="project" value="InterPro"/>
</dbReference>